<evidence type="ECO:0000256" key="10">
    <source>
        <dbReference type="ARBA" id="ARBA00023158"/>
    </source>
</evidence>
<dbReference type="PANTHER" id="PTHR21404:SF3">
    <property type="entry name" value="SMALL RNA 2'-O-METHYLTRANSFERASE"/>
    <property type="match status" value="1"/>
</dbReference>
<dbReference type="OMA" id="TNRIFRH"/>
<evidence type="ECO:0000256" key="5">
    <source>
        <dbReference type="ARBA" id="ARBA00022679"/>
    </source>
</evidence>
<feature type="compositionally biased region" description="Acidic residues" evidence="13">
    <location>
        <begin position="412"/>
        <end position="427"/>
    </location>
</feature>
<keyword evidence="8" id="KW-0460">Magnesium</keyword>
<feature type="region of interest" description="Disordered" evidence="13">
    <location>
        <begin position="466"/>
        <end position="493"/>
    </location>
</feature>
<evidence type="ECO:0000256" key="9">
    <source>
        <dbReference type="ARBA" id="ARBA00022884"/>
    </source>
</evidence>
<dbReference type="GO" id="GO:0046872">
    <property type="term" value="F:metal ion binding"/>
    <property type="evidence" value="ECO:0007669"/>
    <property type="project" value="UniProtKB-KW"/>
</dbReference>
<keyword evidence="6" id="KW-0949">S-adenosyl-L-methionine</keyword>
<keyword evidence="4 14" id="KW-0489">Methyltransferase</keyword>
<organism evidence="14 15">
    <name type="scientific">Grifola frondosa</name>
    <name type="common">Maitake</name>
    <name type="synonym">Polyporus frondosus</name>
    <dbReference type="NCBI Taxonomy" id="5627"/>
    <lineage>
        <taxon>Eukaryota</taxon>
        <taxon>Fungi</taxon>
        <taxon>Dikarya</taxon>
        <taxon>Basidiomycota</taxon>
        <taxon>Agaricomycotina</taxon>
        <taxon>Agaricomycetes</taxon>
        <taxon>Polyporales</taxon>
        <taxon>Grifolaceae</taxon>
        <taxon>Grifola</taxon>
    </lineage>
</organism>
<dbReference type="PANTHER" id="PTHR21404">
    <property type="entry name" value="HEN1"/>
    <property type="match status" value="1"/>
</dbReference>
<dbReference type="InterPro" id="IPR029063">
    <property type="entry name" value="SAM-dependent_MTases_sf"/>
</dbReference>
<dbReference type="GO" id="GO:0090486">
    <property type="term" value="F:small RNA 2'-O-methyltransferase activity"/>
    <property type="evidence" value="ECO:0007669"/>
    <property type="project" value="UniProtKB-EC"/>
</dbReference>
<evidence type="ECO:0000256" key="1">
    <source>
        <dbReference type="ARBA" id="ARBA00001946"/>
    </source>
</evidence>
<evidence type="ECO:0000256" key="6">
    <source>
        <dbReference type="ARBA" id="ARBA00022691"/>
    </source>
</evidence>
<dbReference type="AlphaFoldDB" id="A0A1C7M6I8"/>
<sequence>MTPEVPEPNTQELTVTFQPPLSLDRQWWVLDVMRKENVVDLLDVGCGCGRLVHCLCFPTWRLSPPPPAEWPEVISFFKDCPPDPSTATIHTGKVYAVDISASDSKWLSESIRPSASDFPERLRWEPLEVKVWQGSLDSVNPEFVGFECICAMEVIEHLPEDVLADFAPIMLGIYHPRLLLITTPSYTYNARFTAPNAPPSARKGYLDPTGRTSRIFRHSDHKFEWTIEEFTEWCNTVADEWEYDVEVGGIGTACEKDPWGRELGYASQTAAFKRREGPQYAQRREKRCQDIGILDRASNRDRHELLKTHHEDPHEQAQSPKSITEIGELVKARMVEWREPKVKMHDLWFQNDIAIACGGWLELLPYAVHKQSALTLHKSSDRLDQWEAELDAALCPNPRRYWPLEDEVVDDEELSEISSVEESEGSETESPWGKPVDGWDETAWSASSNHVDWGTDVMSSWVIHDGGDERDDGWGTQGTHDDEGNIENDGQDTDLREGEALFDWTVKDTTNWDLEQYETNNADEIAE</sequence>
<gene>
    <name evidence="14" type="primary">HEN1</name>
    <name evidence="14" type="ORF">A0H81_07772</name>
</gene>
<evidence type="ECO:0000313" key="14">
    <source>
        <dbReference type="EMBL" id="OBZ72388.1"/>
    </source>
</evidence>
<keyword evidence="5 14" id="KW-0808">Transferase</keyword>
<evidence type="ECO:0000256" key="13">
    <source>
        <dbReference type="SAM" id="MobiDB-lite"/>
    </source>
</evidence>
<comment type="cofactor">
    <cofactor evidence="1">
        <name>Mg(2+)</name>
        <dbReference type="ChEBI" id="CHEBI:18420"/>
    </cofactor>
</comment>
<dbReference type="GO" id="GO:0005634">
    <property type="term" value="C:nucleus"/>
    <property type="evidence" value="ECO:0007669"/>
    <property type="project" value="TreeGrafter"/>
</dbReference>
<evidence type="ECO:0000313" key="15">
    <source>
        <dbReference type="Proteomes" id="UP000092993"/>
    </source>
</evidence>
<keyword evidence="9" id="KW-0694">RNA-binding</keyword>
<dbReference type="OrthoDB" id="1055148at2759"/>
<dbReference type="GO" id="GO:0030422">
    <property type="term" value="P:siRNA processing"/>
    <property type="evidence" value="ECO:0007669"/>
    <property type="project" value="TreeGrafter"/>
</dbReference>
<dbReference type="Gene3D" id="3.40.50.150">
    <property type="entry name" value="Vaccinia Virus protein VP39"/>
    <property type="match status" value="1"/>
</dbReference>
<evidence type="ECO:0000256" key="7">
    <source>
        <dbReference type="ARBA" id="ARBA00022723"/>
    </source>
</evidence>
<dbReference type="SUPFAM" id="SSF53335">
    <property type="entry name" value="S-adenosyl-L-methionine-dependent methyltransferases"/>
    <property type="match status" value="1"/>
</dbReference>
<protein>
    <recommendedName>
        <fullName evidence="3">Small RNA 2'-O-methyltransferase</fullName>
        <ecNumber evidence="11">2.1.1.386</ecNumber>
    </recommendedName>
</protein>
<evidence type="ECO:0000256" key="12">
    <source>
        <dbReference type="ARBA" id="ARBA00048418"/>
    </source>
</evidence>
<evidence type="ECO:0000256" key="11">
    <source>
        <dbReference type="ARBA" id="ARBA00035025"/>
    </source>
</evidence>
<dbReference type="InterPro" id="IPR026610">
    <property type="entry name" value="Hen1"/>
</dbReference>
<keyword evidence="10" id="KW-0943">RNA-mediated gene silencing</keyword>
<comment type="similarity">
    <text evidence="2">Belongs to the methyltransferase superfamily. HEN1 family.</text>
</comment>
<keyword evidence="15" id="KW-1185">Reference proteome</keyword>
<accession>A0A1C7M6I8</accession>
<evidence type="ECO:0000256" key="2">
    <source>
        <dbReference type="ARBA" id="ARBA00009026"/>
    </source>
</evidence>
<dbReference type="GO" id="GO:0005737">
    <property type="term" value="C:cytoplasm"/>
    <property type="evidence" value="ECO:0007669"/>
    <property type="project" value="TreeGrafter"/>
</dbReference>
<dbReference type="Proteomes" id="UP000092993">
    <property type="component" value="Unassembled WGS sequence"/>
</dbReference>
<keyword evidence="7" id="KW-0479">Metal-binding</keyword>
<feature type="region of interest" description="Disordered" evidence="13">
    <location>
        <begin position="412"/>
        <end position="441"/>
    </location>
</feature>
<name>A0A1C7M6I8_GRIFR</name>
<evidence type="ECO:0000256" key="8">
    <source>
        <dbReference type="ARBA" id="ARBA00022842"/>
    </source>
</evidence>
<comment type="caution">
    <text evidence="14">The sequence shown here is derived from an EMBL/GenBank/DDBJ whole genome shotgun (WGS) entry which is preliminary data.</text>
</comment>
<dbReference type="GO" id="GO:0001510">
    <property type="term" value="P:RNA methylation"/>
    <property type="evidence" value="ECO:0007669"/>
    <property type="project" value="InterPro"/>
</dbReference>
<proteinExistence type="inferred from homology"/>
<dbReference type="GO" id="GO:0003723">
    <property type="term" value="F:RNA binding"/>
    <property type="evidence" value="ECO:0007669"/>
    <property type="project" value="UniProtKB-KW"/>
</dbReference>
<dbReference type="EMBL" id="LUGG01000009">
    <property type="protein sequence ID" value="OBZ72388.1"/>
    <property type="molecule type" value="Genomic_DNA"/>
</dbReference>
<evidence type="ECO:0000256" key="4">
    <source>
        <dbReference type="ARBA" id="ARBA00022603"/>
    </source>
</evidence>
<reference evidence="14 15" key="1">
    <citation type="submission" date="2016-03" db="EMBL/GenBank/DDBJ databases">
        <title>Whole genome sequencing of Grifola frondosa 9006-11.</title>
        <authorList>
            <person name="Min B."/>
            <person name="Park H."/>
            <person name="Kim J.-G."/>
            <person name="Cho H."/>
            <person name="Oh Y.-L."/>
            <person name="Kong W.-S."/>
            <person name="Choi I.-G."/>
        </authorList>
    </citation>
    <scope>NUCLEOTIDE SEQUENCE [LARGE SCALE GENOMIC DNA]</scope>
    <source>
        <strain evidence="14 15">9006-11</strain>
    </source>
</reference>
<dbReference type="EC" id="2.1.1.386" evidence="11"/>
<evidence type="ECO:0000256" key="3">
    <source>
        <dbReference type="ARBA" id="ARBA00021330"/>
    </source>
</evidence>
<comment type="catalytic activity">
    <reaction evidence="12">
        <text>small RNA 3'-end nucleotide + S-adenosyl-L-methionine = small RNA 3'-end 2'-O-methylnucleotide + S-adenosyl-L-homocysteine + H(+)</text>
        <dbReference type="Rhea" id="RHEA:37887"/>
        <dbReference type="Rhea" id="RHEA-COMP:10415"/>
        <dbReference type="Rhea" id="RHEA-COMP:10416"/>
        <dbReference type="ChEBI" id="CHEBI:15378"/>
        <dbReference type="ChEBI" id="CHEBI:57856"/>
        <dbReference type="ChEBI" id="CHEBI:59789"/>
        <dbReference type="ChEBI" id="CHEBI:74896"/>
        <dbReference type="ChEBI" id="CHEBI:74898"/>
        <dbReference type="EC" id="2.1.1.386"/>
    </reaction>
</comment>